<dbReference type="CDD" id="cd17330">
    <property type="entry name" value="MFS_SLC46_TetA_like"/>
    <property type="match status" value="1"/>
</dbReference>
<keyword evidence="4 7" id="KW-1133">Transmembrane helix</keyword>
<feature type="transmembrane region" description="Helical" evidence="7">
    <location>
        <begin position="323"/>
        <end position="343"/>
    </location>
</feature>
<keyword evidence="3 7" id="KW-0812">Transmembrane</keyword>
<evidence type="ECO:0000313" key="9">
    <source>
        <dbReference type="EMBL" id="KAF7189167.1"/>
    </source>
</evidence>
<feature type="transmembrane region" description="Helical" evidence="7">
    <location>
        <begin position="285"/>
        <end position="303"/>
    </location>
</feature>
<evidence type="ECO:0000256" key="3">
    <source>
        <dbReference type="ARBA" id="ARBA00022692"/>
    </source>
</evidence>
<feature type="compositionally biased region" description="Polar residues" evidence="6">
    <location>
        <begin position="1"/>
        <end position="14"/>
    </location>
</feature>
<comment type="subcellular location">
    <subcellularLocation>
        <location evidence="1">Membrane</location>
        <topology evidence="1">Multi-pass membrane protein</topology>
    </subcellularLocation>
</comment>
<feature type="region of interest" description="Disordered" evidence="6">
    <location>
        <begin position="483"/>
        <end position="513"/>
    </location>
</feature>
<evidence type="ECO:0000256" key="7">
    <source>
        <dbReference type="SAM" id="Phobius"/>
    </source>
</evidence>
<evidence type="ECO:0000313" key="10">
    <source>
        <dbReference type="Proteomes" id="UP000660729"/>
    </source>
</evidence>
<dbReference type="PANTHER" id="PTHR23504">
    <property type="entry name" value="MAJOR FACILITATOR SUPERFAMILY DOMAIN-CONTAINING PROTEIN 10"/>
    <property type="match status" value="1"/>
</dbReference>
<reference evidence="9" key="1">
    <citation type="submission" date="2020-04" db="EMBL/GenBank/DDBJ databases">
        <title>Draft genome resource of the tomato pathogen Pseudocercospora fuligena.</title>
        <authorList>
            <person name="Zaccaron A."/>
        </authorList>
    </citation>
    <scope>NUCLEOTIDE SEQUENCE</scope>
    <source>
        <strain evidence="9">PF001</strain>
    </source>
</reference>
<evidence type="ECO:0000256" key="6">
    <source>
        <dbReference type="SAM" id="MobiDB-lite"/>
    </source>
</evidence>
<feature type="transmembrane region" description="Helical" evidence="7">
    <location>
        <begin position="188"/>
        <end position="210"/>
    </location>
</feature>
<keyword evidence="2" id="KW-0813">Transport</keyword>
<accession>A0A8H6REG4</accession>
<dbReference type="InterPro" id="IPR001958">
    <property type="entry name" value="Tet-R_TetA/multi-R_MdtG-like"/>
</dbReference>
<evidence type="ECO:0000259" key="8">
    <source>
        <dbReference type="PROSITE" id="PS50850"/>
    </source>
</evidence>
<comment type="caution">
    <text evidence="9">The sequence shown here is derived from an EMBL/GenBank/DDBJ whole genome shotgun (WGS) entry which is preliminary data.</text>
</comment>
<dbReference type="GO" id="GO:0016020">
    <property type="term" value="C:membrane"/>
    <property type="evidence" value="ECO:0007669"/>
    <property type="project" value="UniProtKB-SubCell"/>
</dbReference>
<feature type="compositionally biased region" description="Polar residues" evidence="6">
    <location>
        <begin position="501"/>
        <end position="513"/>
    </location>
</feature>
<name>A0A8H6REG4_9PEZI</name>
<feature type="compositionally biased region" description="Polar residues" evidence="6">
    <location>
        <begin position="31"/>
        <end position="49"/>
    </location>
</feature>
<feature type="region of interest" description="Disordered" evidence="6">
    <location>
        <begin position="1"/>
        <end position="52"/>
    </location>
</feature>
<dbReference type="EMBL" id="JABCIY010000194">
    <property type="protein sequence ID" value="KAF7189167.1"/>
    <property type="molecule type" value="Genomic_DNA"/>
</dbReference>
<evidence type="ECO:0000256" key="5">
    <source>
        <dbReference type="ARBA" id="ARBA00023136"/>
    </source>
</evidence>
<organism evidence="9 10">
    <name type="scientific">Pseudocercospora fuligena</name>
    <dbReference type="NCBI Taxonomy" id="685502"/>
    <lineage>
        <taxon>Eukaryota</taxon>
        <taxon>Fungi</taxon>
        <taxon>Dikarya</taxon>
        <taxon>Ascomycota</taxon>
        <taxon>Pezizomycotina</taxon>
        <taxon>Dothideomycetes</taxon>
        <taxon>Dothideomycetidae</taxon>
        <taxon>Mycosphaerellales</taxon>
        <taxon>Mycosphaerellaceae</taxon>
        <taxon>Pseudocercospora</taxon>
    </lineage>
</organism>
<feature type="compositionally biased region" description="Basic and acidic residues" evidence="6">
    <location>
        <begin position="483"/>
        <end position="497"/>
    </location>
</feature>
<dbReference type="AlphaFoldDB" id="A0A8H6REG4"/>
<dbReference type="SUPFAM" id="SSF103473">
    <property type="entry name" value="MFS general substrate transporter"/>
    <property type="match status" value="1"/>
</dbReference>
<proteinExistence type="predicted"/>
<dbReference type="PANTHER" id="PTHR23504:SF3">
    <property type="entry name" value="MAJOR FACILITATOR SUPERFAMILY (MFS) PROFILE DOMAIN-CONTAINING PROTEIN"/>
    <property type="match status" value="1"/>
</dbReference>
<dbReference type="PRINTS" id="PR01035">
    <property type="entry name" value="TCRTETA"/>
</dbReference>
<protein>
    <submittedName>
        <fullName evidence="9">Efflux pump azaK</fullName>
    </submittedName>
</protein>
<dbReference type="OrthoDB" id="419616at2759"/>
<dbReference type="InterPro" id="IPR036259">
    <property type="entry name" value="MFS_trans_sf"/>
</dbReference>
<dbReference type="InterPro" id="IPR020846">
    <property type="entry name" value="MFS_dom"/>
</dbReference>
<feature type="transmembrane region" description="Helical" evidence="7">
    <location>
        <begin position="454"/>
        <end position="475"/>
    </location>
</feature>
<gene>
    <name evidence="9" type="ORF">HII31_09589</name>
</gene>
<feature type="transmembrane region" description="Helical" evidence="7">
    <location>
        <begin position="385"/>
        <end position="410"/>
    </location>
</feature>
<evidence type="ECO:0000256" key="2">
    <source>
        <dbReference type="ARBA" id="ARBA00022448"/>
    </source>
</evidence>
<dbReference type="Gene3D" id="1.20.1250.20">
    <property type="entry name" value="MFS general substrate transporter like domains"/>
    <property type="match status" value="1"/>
</dbReference>
<keyword evidence="10" id="KW-1185">Reference proteome</keyword>
<keyword evidence="5 7" id="KW-0472">Membrane</keyword>
<dbReference type="PROSITE" id="PS50850">
    <property type="entry name" value="MFS"/>
    <property type="match status" value="1"/>
</dbReference>
<feature type="domain" description="Major facilitator superfamily (MFS) profile" evidence="8">
    <location>
        <begin position="60"/>
        <end position="482"/>
    </location>
</feature>
<dbReference type="InterPro" id="IPR011701">
    <property type="entry name" value="MFS"/>
</dbReference>
<feature type="transmembrane region" description="Helical" evidence="7">
    <location>
        <begin position="61"/>
        <end position="82"/>
    </location>
</feature>
<feature type="transmembrane region" description="Helical" evidence="7">
    <location>
        <begin position="97"/>
        <end position="119"/>
    </location>
</feature>
<evidence type="ECO:0000256" key="4">
    <source>
        <dbReference type="ARBA" id="ARBA00022989"/>
    </source>
</evidence>
<feature type="transmembrane region" description="Helical" evidence="7">
    <location>
        <begin position="156"/>
        <end position="176"/>
    </location>
</feature>
<sequence>MASTADPTKTTNTVEAAGETTPLLGAPESVAGSNETTNGVISSKGSPDNDSTEDRMPYVQIFLICYASIAEPVAYFGIFPFINEMIEKNGGLDEENVGFWSGMIESLFSLVQMVLMIFYGRLADRLGRKPILVWSLAGVSVATALFGLSRTLWQMILMRCLAGTFAGSVVTMRTMISENTTKATQGRAFSWYMFARNIGLFIGPLIGGGLANPAQQFPNTFGDVQFFIDYPYALSTFCAGAVCLTSTLTSLLFLNETLKRKDPASGESEPPMSTWEILNSPGVPIVLYIFGHTLLLGLAYTAVAPVFQFTSVEKGGFGFPPYLISYFIALAGAAQGLWMLLAFPGLQRRFGTGTVLRGAAAVWPFFMALYPVLNEFLRNDWNTAFWVVSITGVVLGSGVAMGFTCVQLCLNDIAPSHSILATLNALALTVNSGVRAVAPALFTSVYAFGVKIKWADGHLCWFILIALAAALNIPLRFLPEAAEGRPDQQKADKKSDDAPNDQETTPEVRNGSA</sequence>
<evidence type="ECO:0000256" key="1">
    <source>
        <dbReference type="ARBA" id="ARBA00004141"/>
    </source>
</evidence>
<feature type="transmembrane region" description="Helical" evidence="7">
    <location>
        <begin position="422"/>
        <end position="448"/>
    </location>
</feature>
<dbReference type="Pfam" id="PF07690">
    <property type="entry name" value="MFS_1"/>
    <property type="match status" value="1"/>
</dbReference>
<feature type="transmembrane region" description="Helical" evidence="7">
    <location>
        <begin position="131"/>
        <end position="150"/>
    </location>
</feature>
<feature type="transmembrane region" description="Helical" evidence="7">
    <location>
        <begin position="230"/>
        <end position="254"/>
    </location>
</feature>
<feature type="transmembrane region" description="Helical" evidence="7">
    <location>
        <begin position="355"/>
        <end position="373"/>
    </location>
</feature>
<dbReference type="GO" id="GO:0022857">
    <property type="term" value="F:transmembrane transporter activity"/>
    <property type="evidence" value="ECO:0007669"/>
    <property type="project" value="InterPro"/>
</dbReference>
<dbReference type="Proteomes" id="UP000660729">
    <property type="component" value="Unassembled WGS sequence"/>
</dbReference>